<reference evidence="1 2" key="1">
    <citation type="submission" date="2018-10" db="EMBL/GenBank/DDBJ databases">
        <authorList>
            <consortium name="Pathogen Informatics"/>
        </authorList>
    </citation>
    <scope>NUCLEOTIDE SEQUENCE [LARGE SCALE GENOMIC DNA]</scope>
</reference>
<dbReference type="EMBL" id="UXSR01005188">
    <property type="protein sequence ID" value="VDD79267.1"/>
    <property type="molecule type" value="Genomic_DNA"/>
</dbReference>
<proteinExistence type="predicted"/>
<dbReference type="WBParaSite" id="MCU_000237-RA">
    <property type="protein sequence ID" value="MCU_000237-RA"/>
    <property type="gene ID" value="MCU_000237"/>
</dbReference>
<accession>A0A0R3UE76</accession>
<gene>
    <name evidence="1" type="ORF">MCOS_LOCUS5270</name>
</gene>
<protein>
    <submittedName>
        <fullName evidence="3">MKRN2 opposite strand protein</fullName>
    </submittedName>
</protein>
<name>A0A0R3UE76_MESCO</name>
<evidence type="ECO:0000313" key="2">
    <source>
        <dbReference type="Proteomes" id="UP000267029"/>
    </source>
</evidence>
<sequence>MLQPLYRYRTKCCSNADSWQYALASRTLNCQFCGSVAEFASLPHEVPPPVQDAHVPVSPGACPVRVAFIASNREIGFLNFAIGDELHCGVVDTEGCVTSYSPKEKRFYRERSRTWKQSIICVPPEAQRVEGEFWDRKIHEGIRNGPVGPQFDCLDFVVSVLNLTLGTDAFSREKLSELMCRQLYHVLKYSELQRLAIRNKMI</sequence>
<evidence type="ECO:0000313" key="1">
    <source>
        <dbReference type="EMBL" id="VDD79267.1"/>
    </source>
</evidence>
<evidence type="ECO:0000313" key="3">
    <source>
        <dbReference type="WBParaSite" id="MCU_000237-RA"/>
    </source>
</evidence>
<dbReference type="AlphaFoldDB" id="A0A0R3UE76"/>
<organism evidence="3">
    <name type="scientific">Mesocestoides corti</name>
    <name type="common">Flatworm</name>
    <dbReference type="NCBI Taxonomy" id="53468"/>
    <lineage>
        <taxon>Eukaryota</taxon>
        <taxon>Metazoa</taxon>
        <taxon>Spiralia</taxon>
        <taxon>Lophotrochozoa</taxon>
        <taxon>Platyhelminthes</taxon>
        <taxon>Cestoda</taxon>
        <taxon>Eucestoda</taxon>
        <taxon>Cyclophyllidea</taxon>
        <taxon>Mesocestoididae</taxon>
        <taxon>Mesocestoides</taxon>
    </lineage>
</organism>
<keyword evidence="2" id="KW-1185">Reference proteome</keyword>
<dbReference type="OrthoDB" id="6240431at2759"/>
<reference evidence="3" key="2">
    <citation type="submission" date="2019-11" db="UniProtKB">
        <authorList>
            <consortium name="WormBaseParasite"/>
        </authorList>
    </citation>
    <scope>IDENTIFICATION</scope>
</reference>
<dbReference type="Proteomes" id="UP000267029">
    <property type="component" value="Unassembled WGS sequence"/>
</dbReference>